<reference evidence="1 2" key="1">
    <citation type="submission" date="2010-03" db="EMBL/GenBank/DDBJ databases">
        <title>The Genome Sequence of Cyanophage P-SSP9.</title>
        <authorList>
            <consortium name="The Broad Institute Genome Sequencing Platform"/>
            <person name="Henn M.R."/>
            <person name="Sullivan M.S."/>
            <person name="Osburne M.S."/>
            <person name="Levin J."/>
            <person name="Malboeuf C."/>
            <person name="Casali M."/>
            <person name="Russ C."/>
            <person name="Lennon N."/>
            <person name="Erlich R."/>
            <person name="Young S.K."/>
            <person name="Koehrsen M."/>
            <person name="Yandava C."/>
            <person name="Zeng Q."/>
            <person name="Alvarado L."/>
            <person name="Anderson S."/>
            <person name="Berlin A."/>
            <person name="Borenstein D."/>
            <person name="Chen Z."/>
            <person name="Engels R."/>
            <person name="Freedman E."/>
            <person name="Gellesch M."/>
            <person name="Goldberg J."/>
            <person name="Green L."/>
            <person name="Griggs A."/>
            <person name="Gujja S."/>
            <person name="Heiman D."/>
            <person name="Hepburn T."/>
            <person name="Howarth C."/>
            <person name="Jen D."/>
            <person name="Larson L."/>
            <person name="Lewis B."/>
            <person name="Mehta T."/>
            <person name="Park D."/>
            <person name="Pearson M."/>
            <person name="Roberts A."/>
            <person name="Ryan E."/>
            <person name="Saif S."/>
            <person name="Shea T."/>
            <person name="Shenoy N."/>
            <person name="Sisk P."/>
            <person name="Stolte C."/>
            <person name="Sykes S."/>
            <person name="Walk T."/>
            <person name="White J."/>
            <person name="Yu Q."/>
            <person name="Coleman M.L."/>
            <person name="Huang K.H."/>
            <person name="Weigele P.R."/>
            <person name="DeFrancesco A.S."/>
            <person name="Kern S.E."/>
            <person name="Thompson L.R."/>
            <person name="Fu R."/>
            <person name="Hombeck B."/>
            <person name="Chisholm S.W."/>
            <person name="Haas B."/>
            <person name="Nusbaum C."/>
            <person name="Galagan J."/>
            <person name="Birren B."/>
        </authorList>
    </citation>
    <scope>NUCLEOTIDE SEQUENCE [LARGE SCALE GENOMIC DNA]</scope>
    <source>
        <strain evidence="1 2">P-SSP9</strain>
    </source>
</reference>
<sequence length="75" mass="8874">MNTKYSPEHYQRGIIEVWDFIADQNLDYFLGNVVKYVCRAGHKCKEEEIDDLRKAKAYINKKIEIINQQSTCPIH</sequence>
<dbReference type="Pfam" id="PF11753">
    <property type="entry name" value="DUF3310"/>
    <property type="match status" value="1"/>
</dbReference>
<keyword evidence="2" id="KW-1185">Reference proteome</keyword>
<protein>
    <recommendedName>
        <fullName evidence="3">DUF3310 domain-containing protein</fullName>
    </recommendedName>
</protein>
<dbReference type="GeneID" id="15013356"/>
<dbReference type="InterPro" id="IPR021739">
    <property type="entry name" value="SaV-like"/>
</dbReference>
<evidence type="ECO:0008006" key="3">
    <source>
        <dbReference type="Google" id="ProtNLM"/>
    </source>
</evidence>
<dbReference type="KEGG" id="vg:15013356"/>
<proteinExistence type="predicted"/>
<dbReference type="OrthoDB" id="26730at10239"/>
<evidence type="ECO:0000313" key="2">
    <source>
        <dbReference type="Proteomes" id="UP000202740"/>
    </source>
</evidence>
<dbReference type="Proteomes" id="UP000202740">
    <property type="component" value="Segment"/>
</dbReference>
<gene>
    <name evidence="1" type="ORF">CYYG_00046</name>
</gene>
<evidence type="ECO:0000313" key="1">
    <source>
        <dbReference type="EMBL" id="AGG54547.1"/>
    </source>
</evidence>
<name>M1UGU9_9CAUD</name>
<dbReference type="RefSeq" id="YP_007676891.1">
    <property type="nucleotide sequence ID" value="NC_020872.1"/>
</dbReference>
<accession>M1UGU9</accession>
<organism evidence="1 2">
    <name type="scientific">Cyanophage SS120-1</name>
    <dbReference type="NCBI Taxonomy" id="616674"/>
    <lineage>
        <taxon>Viruses</taxon>
        <taxon>Duplodnaviria</taxon>
        <taxon>Heunggongvirae</taxon>
        <taxon>Uroviricota</taxon>
        <taxon>Caudoviricetes</taxon>
        <taxon>Autographivirales</taxon>
        <taxon>Banchanvirus</taxon>
        <taxon>Banchanvirus SS1201</taxon>
    </lineage>
</organism>
<dbReference type="EMBL" id="HQ316584">
    <property type="protein sequence ID" value="AGG54547.1"/>
    <property type="molecule type" value="Genomic_DNA"/>
</dbReference>